<dbReference type="PRINTS" id="PR00037">
    <property type="entry name" value="HTHLACR"/>
</dbReference>
<dbReference type="PROSITE" id="PS51000">
    <property type="entry name" value="HTH_DEOR_2"/>
    <property type="match status" value="1"/>
</dbReference>
<dbReference type="NCBIfam" id="NF040887">
    <property type="entry name" value="trans_reg_YciT"/>
    <property type="match status" value="1"/>
</dbReference>
<dbReference type="RefSeq" id="WP_408622135.1">
    <property type="nucleotide sequence ID" value="NZ_JBEQCT010000001.1"/>
</dbReference>
<dbReference type="SUPFAM" id="SSF46785">
    <property type="entry name" value="Winged helix' DNA-binding domain"/>
    <property type="match status" value="1"/>
</dbReference>
<dbReference type="SMART" id="SM01134">
    <property type="entry name" value="DeoRC"/>
    <property type="match status" value="1"/>
</dbReference>
<protein>
    <submittedName>
        <fullName evidence="5">DNA-binding transcriptional regulator YciT</fullName>
    </submittedName>
</protein>
<dbReference type="EMBL" id="JBEQCT010000001">
    <property type="protein sequence ID" value="MFM2483991.1"/>
    <property type="molecule type" value="Genomic_DNA"/>
</dbReference>
<organism evidence="5 6">
    <name type="scientific">Celerinatantimonas yamalensis</name>
    <dbReference type="NCBI Taxonomy" id="559956"/>
    <lineage>
        <taxon>Bacteria</taxon>
        <taxon>Pseudomonadati</taxon>
        <taxon>Pseudomonadota</taxon>
        <taxon>Gammaproteobacteria</taxon>
        <taxon>Celerinatantimonadaceae</taxon>
        <taxon>Celerinatantimonas</taxon>
    </lineage>
</organism>
<feature type="domain" description="HTH deoR-type" evidence="4">
    <location>
        <begin position="1"/>
        <end position="56"/>
    </location>
</feature>
<evidence type="ECO:0000313" key="5">
    <source>
        <dbReference type="EMBL" id="MFM2483991.1"/>
    </source>
</evidence>
<accession>A0ABW9G2V5</accession>
<sequence length="247" mass="27108">MNARRSEIIQIVNQRYRVSVTELAQHTGVSEVTIRQDLNYLEQLGYIKRIHGAAVAVDNDDIAAQMEVRFGTKQKLAERAAALVEPGETVMIEGGSTNALLARVLAERGDITLVTSSAYVAHLLRNTNADIILLGGVYQHQGESLVGSLTRYCIEKVHFSTAFIGIDGFHQDTGFTSRDMMRADVVEAILAKQKRNIILTDASKFGLIFPTTLGGSIDAFDMLVTGKDAPESDIHYLSQQDIELVTI</sequence>
<dbReference type="SUPFAM" id="SSF100950">
    <property type="entry name" value="NagB/RpiA/CoA transferase-like"/>
    <property type="match status" value="1"/>
</dbReference>
<dbReference type="SMART" id="SM00420">
    <property type="entry name" value="HTH_DEOR"/>
    <property type="match status" value="1"/>
</dbReference>
<dbReference type="PROSITE" id="PS00894">
    <property type="entry name" value="HTH_DEOR_1"/>
    <property type="match status" value="1"/>
</dbReference>
<dbReference type="InterPro" id="IPR036390">
    <property type="entry name" value="WH_DNA-bd_sf"/>
</dbReference>
<evidence type="ECO:0000313" key="6">
    <source>
        <dbReference type="Proteomes" id="UP001629953"/>
    </source>
</evidence>
<reference evidence="5 6" key="1">
    <citation type="journal article" date="2013" name="Int. J. Syst. Evol. Microbiol.">
        <title>Celerinatantimonas yamalensis sp. nov., a cold-adapted diazotrophic bacterium from a cold permafrost brine.</title>
        <authorList>
            <person name="Shcherbakova V."/>
            <person name="Chuvilskaya N."/>
            <person name="Rivkina E."/>
            <person name="Demidov N."/>
            <person name="Uchaeva V."/>
            <person name="Suetin S."/>
            <person name="Suzina N."/>
            <person name="Gilichinsky D."/>
        </authorList>
    </citation>
    <scope>NUCLEOTIDE SEQUENCE [LARGE SCALE GENOMIC DNA]</scope>
    <source>
        <strain evidence="5 6">C7</strain>
    </source>
</reference>
<keyword evidence="3" id="KW-0804">Transcription</keyword>
<dbReference type="InterPro" id="IPR014036">
    <property type="entry name" value="DeoR-like_C"/>
</dbReference>
<dbReference type="InterPro" id="IPR036388">
    <property type="entry name" value="WH-like_DNA-bd_sf"/>
</dbReference>
<gene>
    <name evidence="5" type="ORF">ABUE30_02745</name>
</gene>
<evidence type="ECO:0000256" key="1">
    <source>
        <dbReference type="ARBA" id="ARBA00023015"/>
    </source>
</evidence>
<proteinExistence type="predicted"/>
<dbReference type="PANTHER" id="PTHR30363">
    <property type="entry name" value="HTH-TYPE TRANSCRIPTIONAL REGULATOR SRLR-RELATED"/>
    <property type="match status" value="1"/>
</dbReference>
<dbReference type="GO" id="GO:0003677">
    <property type="term" value="F:DNA binding"/>
    <property type="evidence" value="ECO:0007669"/>
    <property type="project" value="UniProtKB-KW"/>
</dbReference>
<dbReference type="Pfam" id="PF08220">
    <property type="entry name" value="HTH_DeoR"/>
    <property type="match status" value="1"/>
</dbReference>
<comment type="caution">
    <text evidence="5">The sequence shown here is derived from an EMBL/GenBank/DDBJ whole genome shotgun (WGS) entry which is preliminary data.</text>
</comment>
<dbReference type="Pfam" id="PF00455">
    <property type="entry name" value="DeoRC"/>
    <property type="match status" value="1"/>
</dbReference>
<dbReference type="PANTHER" id="PTHR30363:SF59">
    <property type="entry name" value="DEOR FAMILY REGULATORY PROTEIN"/>
    <property type="match status" value="1"/>
</dbReference>
<evidence type="ECO:0000256" key="2">
    <source>
        <dbReference type="ARBA" id="ARBA00023125"/>
    </source>
</evidence>
<name>A0ABW9G2V5_9GAMM</name>
<dbReference type="InterPro" id="IPR001034">
    <property type="entry name" value="DeoR_HTH"/>
</dbReference>
<keyword evidence="2 5" id="KW-0238">DNA-binding</keyword>
<dbReference type="Gene3D" id="3.40.50.1360">
    <property type="match status" value="1"/>
</dbReference>
<keyword evidence="1" id="KW-0805">Transcription regulation</keyword>
<dbReference type="Proteomes" id="UP001629953">
    <property type="component" value="Unassembled WGS sequence"/>
</dbReference>
<keyword evidence="6" id="KW-1185">Reference proteome</keyword>
<dbReference type="InterPro" id="IPR050313">
    <property type="entry name" value="Carb_Metab_HTH_regulators"/>
</dbReference>
<dbReference type="Gene3D" id="1.10.10.10">
    <property type="entry name" value="Winged helix-like DNA-binding domain superfamily/Winged helix DNA-binding domain"/>
    <property type="match status" value="1"/>
</dbReference>
<evidence type="ECO:0000256" key="3">
    <source>
        <dbReference type="ARBA" id="ARBA00023163"/>
    </source>
</evidence>
<dbReference type="InterPro" id="IPR037171">
    <property type="entry name" value="NagB/RpiA_transferase-like"/>
</dbReference>
<dbReference type="InterPro" id="IPR018356">
    <property type="entry name" value="Tscrpt_reg_HTH_DeoR_CS"/>
</dbReference>
<evidence type="ECO:0000259" key="4">
    <source>
        <dbReference type="PROSITE" id="PS51000"/>
    </source>
</evidence>